<dbReference type="GO" id="GO:0016491">
    <property type="term" value="F:oxidoreductase activity"/>
    <property type="evidence" value="ECO:0007669"/>
    <property type="project" value="UniProtKB-KW"/>
</dbReference>
<dbReference type="KEGG" id="dfc:DFI_14745"/>
<dbReference type="Gene3D" id="3.10.20.440">
    <property type="entry name" value="2Fe-2S iron-sulphur cluster binding domain, sarcosine oxidase, alpha subunit, N-terminal domain"/>
    <property type="match status" value="1"/>
</dbReference>
<dbReference type="RefSeq" id="WP_027463989.1">
    <property type="nucleotide sequence ID" value="NZ_CP021082.1"/>
</dbReference>
<name>A0A221T0M7_9DEIO</name>
<dbReference type="SUPFAM" id="SSF54292">
    <property type="entry name" value="2Fe-2S ferredoxin-like"/>
    <property type="match status" value="1"/>
</dbReference>
<dbReference type="EMBL" id="CP021082">
    <property type="protein sequence ID" value="ASN82439.1"/>
    <property type="molecule type" value="Genomic_DNA"/>
</dbReference>
<evidence type="ECO:0000256" key="1">
    <source>
        <dbReference type="ARBA" id="ARBA00023002"/>
    </source>
</evidence>
<dbReference type="InterPro" id="IPR036010">
    <property type="entry name" value="2Fe-2S_ferredoxin-like_sf"/>
</dbReference>
<geneLocation type="plasmid" evidence="3">
    <name>pdfi1</name>
</geneLocation>
<evidence type="ECO:0000313" key="3">
    <source>
        <dbReference type="Proteomes" id="UP000259030"/>
    </source>
</evidence>
<sequence length="78" mass="8449">MPELWIGHQRVNVPEGASVLAALLVHHGALRRSLTGEPRSALCGMGSCFECRARVDGHLVRTCLTPARDGQRVEVSSE</sequence>
<evidence type="ECO:0000313" key="2">
    <source>
        <dbReference type="EMBL" id="ASN82439.1"/>
    </source>
</evidence>
<protein>
    <recommendedName>
        <fullName evidence="4">(2Fe-2S)-binding protein</fullName>
    </recommendedName>
</protein>
<accession>A0A221T0M7</accession>
<dbReference type="InterPro" id="IPR042204">
    <property type="entry name" value="2Fe-2S-bd_N"/>
</dbReference>
<dbReference type="AlphaFoldDB" id="A0A221T0M7"/>
<gene>
    <name evidence="2" type="ORF">DFI_14745</name>
</gene>
<organism evidence="2 3">
    <name type="scientific">Deinococcus ficus</name>
    <dbReference type="NCBI Taxonomy" id="317577"/>
    <lineage>
        <taxon>Bacteria</taxon>
        <taxon>Thermotogati</taxon>
        <taxon>Deinococcota</taxon>
        <taxon>Deinococci</taxon>
        <taxon>Deinococcales</taxon>
        <taxon>Deinococcaceae</taxon>
        <taxon>Deinococcus</taxon>
    </lineage>
</organism>
<dbReference type="Proteomes" id="UP000259030">
    <property type="component" value="Plasmid pDFI1"/>
</dbReference>
<keyword evidence="2" id="KW-0614">Plasmid</keyword>
<proteinExistence type="predicted"/>
<reference evidence="2 3" key="1">
    <citation type="submission" date="2017-05" db="EMBL/GenBank/DDBJ databases">
        <title>The complete genome sequence of Deinococcus ficus isolated from the rhizosphere of the Ficus religiosa L. in Taiwan.</title>
        <authorList>
            <person name="Wu K.-M."/>
            <person name="Liao T.-L."/>
            <person name="Liu Y.-M."/>
            <person name="Young C.-C."/>
            <person name="Tsai S.-F."/>
        </authorList>
    </citation>
    <scope>NUCLEOTIDE SEQUENCE [LARGE SCALE GENOMIC DNA]</scope>
    <source>
        <strain evidence="2 3">CC-FR2-10</strain>
        <plasmid evidence="3">pdfi1</plasmid>
    </source>
</reference>
<dbReference type="GO" id="GO:0051536">
    <property type="term" value="F:iron-sulfur cluster binding"/>
    <property type="evidence" value="ECO:0007669"/>
    <property type="project" value="InterPro"/>
</dbReference>
<dbReference type="Pfam" id="PF13510">
    <property type="entry name" value="Fer2_4"/>
    <property type="match status" value="1"/>
</dbReference>
<evidence type="ECO:0008006" key="4">
    <source>
        <dbReference type="Google" id="ProtNLM"/>
    </source>
</evidence>
<keyword evidence="3" id="KW-1185">Reference proteome</keyword>
<keyword evidence="1" id="KW-0560">Oxidoreductase</keyword>